<evidence type="ECO:0000256" key="1">
    <source>
        <dbReference type="SAM" id="MobiDB-lite"/>
    </source>
</evidence>
<gene>
    <name evidence="3" type="ORF">A3I23_02115</name>
</gene>
<evidence type="ECO:0000313" key="4">
    <source>
        <dbReference type="Proteomes" id="UP000177693"/>
    </source>
</evidence>
<evidence type="ECO:0000313" key="3">
    <source>
        <dbReference type="EMBL" id="OGJ00598.1"/>
    </source>
</evidence>
<dbReference type="Proteomes" id="UP000177693">
    <property type="component" value="Unassembled WGS sequence"/>
</dbReference>
<keyword evidence="2" id="KW-0472">Membrane</keyword>
<dbReference type="AlphaFoldDB" id="A0A1F6Y2I7"/>
<reference evidence="3 4" key="1">
    <citation type="journal article" date="2016" name="Nat. Commun.">
        <title>Thousands of microbial genomes shed light on interconnected biogeochemical processes in an aquifer system.</title>
        <authorList>
            <person name="Anantharaman K."/>
            <person name="Brown C.T."/>
            <person name="Hug L.A."/>
            <person name="Sharon I."/>
            <person name="Castelle C.J."/>
            <person name="Probst A.J."/>
            <person name="Thomas B.C."/>
            <person name="Singh A."/>
            <person name="Wilkins M.J."/>
            <person name="Karaoz U."/>
            <person name="Brodie E.L."/>
            <person name="Williams K.H."/>
            <person name="Hubbard S.S."/>
            <person name="Banfield J.F."/>
        </authorList>
    </citation>
    <scope>NUCLEOTIDE SEQUENCE [LARGE SCALE GENOMIC DNA]</scope>
</reference>
<dbReference type="Gene3D" id="2.120.10.30">
    <property type="entry name" value="TolB, C-terminal domain"/>
    <property type="match status" value="1"/>
</dbReference>
<keyword evidence="2" id="KW-1133">Transmembrane helix</keyword>
<feature type="region of interest" description="Disordered" evidence="1">
    <location>
        <begin position="38"/>
        <end position="68"/>
    </location>
</feature>
<protein>
    <recommendedName>
        <fullName evidence="5">Dipeptidylpeptidase IV N-terminal domain-containing protein</fullName>
    </recommendedName>
</protein>
<keyword evidence="2" id="KW-0812">Transmembrane</keyword>
<evidence type="ECO:0008006" key="5">
    <source>
        <dbReference type="Google" id="ProtNLM"/>
    </source>
</evidence>
<comment type="caution">
    <text evidence="3">The sequence shown here is derived from an EMBL/GenBank/DDBJ whole genome shotgun (WGS) entry which is preliminary data.</text>
</comment>
<name>A0A1F6Y2I7_9BACT</name>
<dbReference type="EMBL" id="MFVL01000033">
    <property type="protein sequence ID" value="OGJ00598.1"/>
    <property type="molecule type" value="Genomic_DNA"/>
</dbReference>
<organism evidence="3 4">
    <name type="scientific">Candidatus Nomurabacteria bacterium RIFCSPLOWO2_02_FULL_40_67</name>
    <dbReference type="NCBI Taxonomy" id="1801787"/>
    <lineage>
        <taxon>Bacteria</taxon>
        <taxon>Candidatus Nomuraibacteriota</taxon>
    </lineage>
</organism>
<feature type="transmembrane region" description="Helical" evidence="2">
    <location>
        <begin position="7"/>
        <end position="29"/>
    </location>
</feature>
<evidence type="ECO:0000256" key="2">
    <source>
        <dbReference type="SAM" id="Phobius"/>
    </source>
</evidence>
<proteinExistence type="predicted"/>
<feature type="compositionally biased region" description="Polar residues" evidence="1">
    <location>
        <begin position="38"/>
        <end position="52"/>
    </location>
</feature>
<dbReference type="SUPFAM" id="SSF82171">
    <property type="entry name" value="DPP6 N-terminal domain-like"/>
    <property type="match status" value="1"/>
</dbReference>
<dbReference type="InterPro" id="IPR011042">
    <property type="entry name" value="6-blade_b-propeller_TolB-like"/>
</dbReference>
<sequence length="260" mass="28047">MKNSQKGFANIALIVVIIAIVAVGGYFVLKPKTNIAPQPSPTADTNNPSSNKPLPAGGSAGRGDEGGIRSADGKKIILIETSEGEGAEGQYIYYITIDGKDGKAYKLIGDALFSPDSKQYAYAAGNGTKQFIVLNGKELKYYDYVYTPAFSPNSSRFVYVASVGVASPNWKQFVVIDGVEGKQYQKVELAFADSVRGFSLNSKHLVYSASENNKWFVVIDGKEGNKYDRVSMLTISADGKKVTYEAQTGSSKETITENLD</sequence>
<accession>A0A1F6Y2I7</accession>